<evidence type="ECO:0000313" key="2">
    <source>
        <dbReference type="Proteomes" id="UP000195540"/>
    </source>
</evidence>
<sequence length="60" mass="6973">MSQHVTFIAISKPLNVNLITFNKAFIFLSYLIDKNLVFIYLIKDFLSKPPCIPFGYIFQS</sequence>
<evidence type="ECO:0000313" key="1">
    <source>
        <dbReference type="EMBL" id="ARX35119.1"/>
    </source>
</evidence>
<protein>
    <submittedName>
        <fullName evidence="1">Uncharacterized protein</fullName>
    </submittedName>
</protein>
<organism evidence="1 2">
    <name type="scientific">Proteus mirabilis</name>
    <dbReference type="NCBI Taxonomy" id="584"/>
    <lineage>
        <taxon>Bacteria</taxon>
        <taxon>Pseudomonadati</taxon>
        <taxon>Pseudomonadota</taxon>
        <taxon>Gammaproteobacteria</taxon>
        <taxon>Enterobacterales</taxon>
        <taxon>Morganellaceae</taxon>
        <taxon>Proteus</taxon>
    </lineage>
</organism>
<gene>
    <name evidence="1" type="ORF">AM402_13480</name>
</gene>
<accession>A0AAN1C277</accession>
<name>A0AAN1C277_PROMI</name>
<reference evidence="1 2" key="1">
    <citation type="submission" date="2017-05" db="EMBL/GenBank/DDBJ databases">
        <title>Whole genome sequencing of Proteus mirabilis AR_0155.</title>
        <authorList>
            <person name="Conlan S."/>
            <person name="Thomas P.J."/>
            <person name="Mullikin J."/>
            <person name="Frank K.M."/>
            <person name="Segre J.A."/>
        </authorList>
    </citation>
    <scope>NUCLEOTIDE SEQUENCE [LARGE SCALE GENOMIC DNA]</scope>
    <source>
        <strain evidence="1 2">AR_0155</strain>
    </source>
</reference>
<dbReference type="Proteomes" id="UP000195540">
    <property type="component" value="Chromosome"/>
</dbReference>
<proteinExistence type="predicted"/>
<dbReference type="EMBL" id="CP021694">
    <property type="protein sequence ID" value="ARX35119.1"/>
    <property type="molecule type" value="Genomic_DNA"/>
</dbReference>
<dbReference type="AlphaFoldDB" id="A0AAN1C277"/>